<comment type="caution">
    <text evidence="1">The sequence shown here is derived from an EMBL/GenBank/DDBJ whole genome shotgun (WGS) entry which is preliminary data.</text>
</comment>
<name>A0A434B014_9BACT</name>
<dbReference type="InterPro" id="IPR036680">
    <property type="entry name" value="SPOR-like_sf"/>
</dbReference>
<dbReference type="RefSeq" id="WP_127342278.1">
    <property type="nucleotide sequence ID" value="NZ_RJJX01000001.1"/>
</dbReference>
<organism evidence="1 2">
    <name type="scientific">Ancylomarina longa</name>
    <dbReference type="NCBI Taxonomy" id="2487017"/>
    <lineage>
        <taxon>Bacteria</taxon>
        <taxon>Pseudomonadati</taxon>
        <taxon>Bacteroidota</taxon>
        <taxon>Bacteroidia</taxon>
        <taxon>Marinilabiliales</taxon>
        <taxon>Marinifilaceae</taxon>
        <taxon>Ancylomarina</taxon>
    </lineage>
</organism>
<keyword evidence="2" id="KW-1185">Reference proteome</keyword>
<dbReference type="GO" id="GO:0042834">
    <property type="term" value="F:peptidoglycan binding"/>
    <property type="evidence" value="ECO:0007669"/>
    <property type="project" value="InterPro"/>
</dbReference>
<reference evidence="1 2" key="1">
    <citation type="submission" date="2018-11" db="EMBL/GenBank/DDBJ databases">
        <title>Parancylomarina longa gen. nov., sp. nov., isolated from sediments of southern Okinawa.</title>
        <authorList>
            <person name="Fu T."/>
        </authorList>
    </citation>
    <scope>NUCLEOTIDE SEQUENCE [LARGE SCALE GENOMIC DNA]</scope>
    <source>
        <strain evidence="1 2">T3-2 S1-C</strain>
    </source>
</reference>
<evidence type="ECO:0008006" key="3">
    <source>
        <dbReference type="Google" id="ProtNLM"/>
    </source>
</evidence>
<evidence type="ECO:0000313" key="2">
    <source>
        <dbReference type="Proteomes" id="UP000282985"/>
    </source>
</evidence>
<protein>
    <recommendedName>
        <fullName evidence="3">SPOR domain-containing protein</fullName>
    </recommendedName>
</protein>
<accession>A0A434B014</accession>
<dbReference type="EMBL" id="RJJX01000001">
    <property type="protein sequence ID" value="RUT80136.1"/>
    <property type="molecule type" value="Genomic_DNA"/>
</dbReference>
<dbReference type="Proteomes" id="UP000282985">
    <property type="component" value="Unassembled WGS sequence"/>
</dbReference>
<dbReference type="OrthoDB" id="1113774at2"/>
<sequence length="387" mass="44426">MRNIYFLICILLSAGTIGFFSPYFDINFSDSSSDGISYAVEIAKYKYPVYTDYFENIKDVLELTGSDGEYHYLSGVTKSKEDAEELNKEIQEMGYPEARIVDLNAEFPSDEIEDLMSGEQQDQDKKKLTKKKARLKGEAEIAIGKLNNVATSYFYTILLQKSESLYNANQFAPLQDVKALKQDGAFYYLFGRFEDVADAEAYMKKELSTKYKNARVLVFNKGKLGNLHVAKVGQKSISQNSGNNMGRKMRGKEYHDYYYDLSQLKFTKKPVYLIELGPYDDKALAEEAVQKLKDLGFDRARIQNPKKEIIQEGKLSPAAAKHYSIQVFASKSGLSISRFNLEVSRTFDQQDGLYRFLYGDYDNYWVCRRELRDVRKKGFPDAFIVKL</sequence>
<proteinExistence type="predicted"/>
<dbReference type="SUPFAM" id="SSF110997">
    <property type="entry name" value="Sporulation related repeat"/>
    <property type="match status" value="1"/>
</dbReference>
<gene>
    <name evidence="1" type="ORF">DLK05_01920</name>
</gene>
<dbReference type="AlphaFoldDB" id="A0A434B014"/>
<evidence type="ECO:0000313" key="1">
    <source>
        <dbReference type="EMBL" id="RUT80136.1"/>
    </source>
</evidence>